<feature type="transmembrane region" description="Helical" evidence="9">
    <location>
        <begin position="51"/>
        <end position="71"/>
    </location>
</feature>
<keyword evidence="7" id="KW-0675">Receptor</keyword>
<dbReference type="PRINTS" id="PR00237">
    <property type="entry name" value="GPCRRHODOPSN"/>
</dbReference>
<dbReference type="Pfam" id="PF00001">
    <property type="entry name" value="7tm_1"/>
    <property type="match status" value="1"/>
</dbReference>
<keyword evidence="4 9" id="KW-1133">Transmembrane helix</keyword>
<evidence type="ECO:0000259" key="10">
    <source>
        <dbReference type="PROSITE" id="PS50262"/>
    </source>
</evidence>
<dbReference type="Gene3D" id="1.20.1070.10">
    <property type="entry name" value="Rhodopsin 7-helix transmembrane proteins"/>
    <property type="match status" value="1"/>
</dbReference>
<dbReference type="GO" id="GO:0004930">
    <property type="term" value="F:G protein-coupled receptor activity"/>
    <property type="evidence" value="ECO:0007669"/>
    <property type="project" value="UniProtKB-KW"/>
</dbReference>
<keyword evidence="6 9" id="KW-0472">Membrane</keyword>
<dbReference type="OrthoDB" id="5957871at2759"/>
<evidence type="ECO:0000256" key="4">
    <source>
        <dbReference type="ARBA" id="ARBA00022989"/>
    </source>
</evidence>
<proteinExistence type="evidence at transcript level"/>
<feature type="transmembrane region" description="Helical" evidence="9">
    <location>
        <begin position="20"/>
        <end position="39"/>
    </location>
</feature>
<dbReference type="PROSITE" id="PS50262">
    <property type="entry name" value="G_PROTEIN_RECEP_F1_2"/>
    <property type="match status" value="1"/>
</dbReference>
<keyword evidence="3 9" id="KW-0812">Transmembrane</keyword>
<feature type="transmembrane region" description="Helical" evidence="9">
    <location>
        <begin position="311"/>
        <end position="334"/>
    </location>
</feature>
<dbReference type="InterPro" id="IPR000276">
    <property type="entry name" value="GPCR_Rhodpsn"/>
</dbReference>
<dbReference type="GO" id="GO:0043410">
    <property type="term" value="P:positive regulation of MAPK cascade"/>
    <property type="evidence" value="ECO:0007669"/>
    <property type="project" value="TreeGrafter"/>
</dbReference>
<evidence type="ECO:0000256" key="7">
    <source>
        <dbReference type="ARBA" id="ARBA00023170"/>
    </source>
</evidence>
<evidence type="ECO:0000256" key="9">
    <source>
        <dbReference type="SAM" id="Phobius"/>
    </source>
</evidence>
<feature type="domain" description="G-protein coupled receptors family 1 profile" evidence="10">
    <location>
        <begin position="31"/>
        <end position="370"/>
    </location>
</feature>
<dbReference type="InterPro" id="IPR017452">
    <property type="entry name" value="GPCR_Rhodpsn_7TM"/>
</dbReference>
<keyword evidence="8" id="KW-0807">Transducer</keyword>
<dbReference type="PANTHER" id="PTHR24248">
    <property type="entry name" value="ADRENERGIC RECEPTOR-RELATED G-PROTEIN COUPLED RECEPTOR"/>
    <property type="match status" value="1"/>
</dbReference>
<accession>A0A193KUK0</accession>
<organism evidence="11">
    <name type="scientific">Schmidtea mediterranea</name>
    <name type="common">Freshwater planarian flatworm</name>
    <dbReference type="NCBI Taxonomy" id="79327"/>
    <lineage>
        <taxon>Eukaryota</taxon>
        <taxon>Metazoa</taxon>
        <taxon>Spiralia</taxon>
        <taxon>Lophotrochozoa</taxon>
        <taxon>Platyhelminthes</taxon>
        <taxon>Rhabditophora</taxon>
        <taxon>Seriata</taxon>
        <taxon>Tricladida</taxon>
        <taxon>Continenticola</taxon>
        <taxon>Geoplanoidea</taxon>
        <taxon>Dugesiidae</taxon>
        <taxon>Schmidtea</taxon>
    </lineage>
</organism>
<sequence length="408" mass="46424">MNTICCFGNETVSVISIASIKMFLSFGTIFGNSLVIIAVASNSNLRTCTNYFIVSLACADLLMGLVVMPFAMLNELGQEVWIFGQIWCDMWHAFDVLSTTASILNLCMIAIERYKVTTSPLLAGRHLTNKNCIIMIFLVWFCSACISFPAIIWWRQSSDTYDSVCSCKFPTDPFYISISSIVSFYAPLVLMLVLYWKIYRTAKRMIICLQKGEQVIEDGDKALNNPPVRLRIHKGGFRALQKPNLYQNSKNKSKWFSWKTKPMGISEPLSCVADLCSGPVTSSASIAFKLRHFTLGKKLIKFNTEQKAARTLGFVMGTFILCWLPFFICNILNSLDNQNKLFRTGSIGDHILPLVTWLGYLNSCMNPIIYAHSMRHFRMAFIRLLCPIYYRRMIQREINSSSFQARLL</sequence>
<dbReference type="PANTHER" id="PTHR24248:SF185">
    <property type="entry name" value="DOPAMINE RECEPTOR 2"/>
    <property type="match status" value="1"/>
</dbReference>
<dbReference type="SMART" id="SM01381">
    <property type="entry name" value="7TM_GPCR_Srsx"/>
    <property type="match status" value="1"/>
</dbReference>
<evidence type="ECO:0000256" key="6">
    <source>
        <dbReference type="ARBA" id="ARBA00023136"/>
    </source>
</evidence>
<dbReference type="GO" id="GO:0005886">
    <property type="term" value="C:plasma membrane"/>
    <property type="evidence" value="ECO:0007669"/>
    <property type="project" value="UniProtKB-SubCell"/>
</dbReference>
<evidence type="ECO:0000256" key="2">
    <source>
        <dbReference type="ARBA" id="ARBA00022475"/>
    </source>
</evidence>
<feature type="transmembrane region" description="Helical" evidence="9">
    <location>
        <begin position="132"/>
        <end position="154"/>
    </location>
</feature>
<evidence type="ECO:0000313" key="11">
    <source>
        <dbReference type="EMBL" id="ANO38990.1"/>
    </source>
</evidence>
<reference evidence="11" key="1">
    <citation type="journal article" date="2016" name="PLoS Biol.">
        <title>GPCRs Direct Germline Development and Somatic Gonad Function in Planarians.</title>
        <authorList>
            <person name="Saberi A."/>
            <person name="Jamal A."/>
            <person name="Beets I."/>
            <person name="Schoofs L."/>
            <person name="Newmark P.A."/>
        </authorList>
    </citation>
    <scope>NUCLEOTIDE SEQUENCE</scope>
</reference>
<gene>
    <name evidence="11" type="primary">gcr008</name>
</gene>
<keyword evidence="2" id="KW-1003">Cell membrane</keyword>
<dbReference type="AlphaFoldDB" id="A0A193KUK0"/>
<protein>
    <submittedName>
        <fullName evidence="11">GCR008</fullName>
    </submittedName>
</protein>
<dbReference type="SUPFAM" id="SSF81321">
    <property type="entry name" value="Family A G protein-coupled receptor-like"/>
    <property type="match status" value="1"/>
</dbReference>
<feature type="transmembrane region" description="Helical" evidence="9">
    <location>
        <begin position="91"/>
        <end position="111"/>
    </location>
</feature>
<feature type="transmembrane region" description="Helical" evidence="9">
    <location>
        <begin position="174"/>
        <end position="196"/>
    </location>
</feature>
<dbReference type="GO" id="GO:0071880">
    <property type="term" value="P:adenylate cyclase-activating adrenergic receptor signaling pathway"/>
    <property type="evidence" value="ECO:0007669"/>
    <property type="project" value="TreeGrafter"/>
</dbReference>
<dbReference type="EMBL" id="KX018829">
    <property type="protein sequence ID" value="ANO38990.1"/>
    <property type="molecule type" value="mRNA"/>
</dbReference>
<feature type="transmembrane region" description="Helical" evidence="9">
    <location>
        <begin position="354"/>
        <end position="373"/>
    </location>
</feature>
<evidence type="ECO:0000256" key="5">
    <source>
        <dbReference type="ARBA" id="ARBA00023040"/>
    </source>
</evidence>
<evidence type="ECO:0000256" key="8">
    <source>
        <dbReference type="ARBA" id="ARBA00023224"/>
    </source>
</evidence>
<name>A0A193KUK0_SCHMD</name>
<evidence type="ECO:0000256" key="3">
    <source>
        <dbReference type="ARBA" id="ARBA00022692"/>
    </source>
</evidence>
<evidence type="ECO:0000256" key="1">
    <source>
        <dbReference type="ARBA" id="ARBA00004651"/>
    </source>
</evidence>
<keyword evidence="5" id="KW-0297">G-protein coupled receptor</keyword>
<comment type="subcellular location">
    <subcellularLocation>
        <location evidence="1">Cell membrane</location>
        <topology evidence="1">Multi-pass membrane protein</topology>
    </subcellularLocation>
</comment>